<organism evidence="1 2">
    <name type="scientific">Auriscalpium vulgare</name>
    <dbReference type="NCBI Taxonomy" id="40419"/>
    <lineage>
        <taxon>Eukaryota</taxon>
        <taxon>Fungi</taxon>
        <taxon>Dikarya</taxon>
        <taxon>Basidiomycota</taxon>
        <taxon>Agaricomycotina</taxon>
        <taxon>Agaricomycetes</taxon>
        <taxon>Russulales</taxon>
        <taxon>Auriscalpiaceae</taxon>
        <taxon>Auriscalpium</taxon>
    </lineage>
</organism>
<sequence>MVSVDLLSHPSAQPDRQMPLRSDDASPSPSSTRTFATNFSTPPRPVHLGRAVTDPPTDDWSAARRCSRSRPLSPAAGGPSPAKGQPGVQFPIAQRTGATAQILTARSLSQVAGDREIPTQSRCVGEDGRKPACPPQILPGQPDGKASVRRAFRCGTFWTDADRWGGLAAGSIKIACVWPCFESKRLAHPPTFALSKPCLQHVGRDSQQSPATRHGPRPLPRPPSNAESPVACPSPDLGASGEPLTLYYLMKMGPTIRLYDSWDDLVSALSRGASCHYDVYTNLMDACNAWLHVLQPHYAEAAAWAFAHQSEYLAAHGVDASVAGSPRSTSPPPPTPAATDASLDKSDGAEDRLATYFLRGQHVDISVSRTVHVQEELASNATGSASAETDGRASSPRSLSPPAFMAPPSPALLAGGLSSPSAESLGGFSLEAMIRRARVDSATRGNAWYGVVRGFTTGVLQGPYEYMVEDAVEGYNGTFYRGFQERRAAYNWYMEHRYD</sequence>
<accession>A0ACB8S774</accession>
<reference evidence="1" key="1">
    <citation type="submission" date="2021-02" db="EMBL/GenBank/DDBJ databases">
        <authorList>
            <consortium name="DOE Joint Genome Institute"/>
            <person name="Ahrendt S."/>
            <person name="Looney B.P."/>
            <person name="Miyauchi S."/>
            <person name="Morin E."/>
            <person name="Drula E."/>
            <person name="Courty P.E."/>
            <person name="Chicoki N."/>
            <person name="Fauchery L."/>
            <person name="Kohler A."/>
            <person name="Kuo A."/>
            <person name="Labutti K."/>
            <person name="Pangilinan J."/>
            <person name="Lipzen A."/>
            <person name="Riley R."/>
            <person name="Andreopoulos W."/>
            <person name="He G."/>
            <person name="Johnson J."/>
            <person name="Barry K.W."/>
            <person name="Grigoriev I.V."/>
            <person name="Nagy L."/>
            <person name="Hibbett D."/>
            <person name="Henrissat B."/>
            <person name="Matheny P.B."/>
            <person name="Labbe J."/>
            <person name="Martin F."/>
        </authorList>
    </citation>
    <scope>NUCLEOTIDE SEQUENCE</scope>
    <source>
        <strain evidence="1">FP105234-sp</strain>
    </source>
</reference>
<evidence type="ECO:0000313" key="1">
    <source>
        <dbReference type="EMBL" id="KAI0051638.1"/>
    </source>
</evidence>
<evidence type="ECO:0000313" key="2">
    <source>
        <dbReference type="Proteomes" id="UP000814033"/>
    </source>
</evidence>
<reference evidence="1" key="2">
    <citation type="journal article" date="2022" name="New Phytol.">
        <title>Evolutionary transition to the ectomycorrhizal habit in the genomes of a hyperdiverse lineage of mushroom-forming fungi.</title>
        <authorList>
            <person name="Looney B."/>
            <person name="Miyauchi S."/>
            <person name="Morin E."/>
            <person name="Drula E."/>
            <person name="Courty P.E."/>
            <person name="Kohler A."/>
            <person name="Kuo A."/>
            <person name="LaButti K."/>
            <person name="Pangilinan J."/>
            <person name="Lipzen A."/>
            <person name="Riley R."/>
            <person name="Andreopoulos W."/>
            <person name="He G."/>
            <person name="Johnson J."/>
            <person name="Nolan M."/>
            <person name="Tritt A."/>
            <person name="Barry K.W."/>
            <person name="Grigoriev I.V."/>
            <person name="Nagy L.G."/>
            <person name="Hibbett D."/>
            <person name="Henrissat B."/>
            <person name="Matheny P.B."/>
            <person name="Labbe J."/>
            <person name="Martin F.M."/>
        </authorList>
    </citation>
    <scope>NUCLEOTIDE SEQUENCE</scope>
    <source>
        <strain evidence="1">FP105234-sp</strain>
    </source>
</reference>
<gene>
    <name evidence="1" type="ORF">FA95DRAFT_1602408</name>
</gene>
<dbReference type="EMBL" id="MU275850">
    <property type="protein sequence ID" value="KAI0051638.1"/>
    <property type="molecule type" value="Genomic_DNA"/>
</dbReference>
<comment type="caution">
    <text evidence="1">The sequence shown here is derived from an EMBL/GenBank/DDBJ whole genome shotgun (WGS) entry which is preliminary data.</text>
</comment>
<dbReference type="Proteomes" id="UP000814033">
    <property type="component" value="Unassembled WGS sequence"/>
</dbReference>
<protein>
    <submittedName>
        <fullName evidence="1">Uncharacterized protein</fullName>
    </submittedName>
</protein>
<proteinExistence type="predicted"/>
<keyword evidence="2" id="KW-1185">Reference proteome</keyword>
<name>A0ACB8S774_9AGAM</name>